<sequence length="281" mass="29920">MGDDCIFDEDKVTPHALQRIASHVRYDIVALSGKARIAHVGSSLSCVDILVAAYFGGLALSPESCTLGSDRLLLGKGHAAVALYATLARRGYCAYRDLESHLAPGGPLQEHPGPACLPGTVAASGSLGHALPMGVGMALASRQLGTPYRVCVVLGDGECNEGTVWEAVMLAVARQCGNLVAIVDGNGWQGTGRTAEILAAEPLAEKFRAFGWEALDVDGHDVWHLRELLRRGPTHPDRPLVLIARTVKGKGVSFMEDDNNWHYRIPTPEETALAGKELLGQ</sequence>
<organism evidence="5 6">
    <name type="scientific">Solidesulfovibrio fructosivorans JJ]</name>
    <dbReference type="NCBI Taxonomy" id="596151"/>
    <lineage>
        <taxon>Bacteria</taxon>
        <taxon>Pseudomonadati</taxon>
        <taxon>Thermodesulfobacteriota</taxon>
        <taxon>Desulfovibrionia</taxon>
        <taxon>Desulfovibrionales</taxon>
        <taxon>Desulfovibrionaceae</taxon>
        <taxon>Solidesulfovibrio</taxon>
    </lineage>
</organism>
<dbReference type="eggNOG" id="COG3959">
    <property type="taxonomic scope" value="Bacteria"/>
</dbReference>
<evidence type="ECO:0000256" key="3">
    <source>
        <dbReference type="ARBA" id="ARBA00023052"/>
    </source>
</evidence>
<dbReference type="Gene3D" id="3.40.50.970">
    <property type="match status" value="1"/>
</dbReference>
<feature type="domain" description="Transketolase N-terminal" evidence="4">
    <location>
        <begin position="19"/>
        <end position="262"/>
    </location>
</feature>
<evidence type="ECO:0000313" key="6">
    <source>
        <dbReference type="Proteomes" id="UP000006250"/>
    </source>
</evidence>
<dbReference type="Pfam" id="PF00456">
    <property type="entry name" value="Transketolase_N"/>
    <property type="match status" value="1"/>
</dbReference>
<protein>
    <submittedName>
        <fullName evidence="5">Transketolase domain protein</fullName>
    </submittedName>
</protein>
<evidence type="ECO:0000256" key="2">
    <source>
        <dbReference type="ARBA" id="ARBA00007131"/>
    </source>
</evidence>
<dbReference type="EMBL" id="AECZ01000015">
    <property type="protein sequence ID" value="EFL50878.1"/>
    <property type="molecule type" value="Genomic_DNA"/>
</dbReference>
<keyword evidence="6" id="KW-1185">Reference proteome</keyword>
<dbReference type="STRING" id="596151.DesfrDRAFT_2454"/>
<keyword evidence="3" id="KW-0786">Thiamine pyrophosphate</keyword>
<gene>
    <name evidence="5" type="ORF">DesfrDRAFT_2454</name>
</gene>
<dbReference type="CDD" id="cd02012">
    <property type="entry name" value="TPP_TK"/>
    <property type="match status" value="1"/>
</dbReference>
<accession>E1JXV5</accession>
<evidence type="ECO:0000256" key="1">
    <source>
        <dbReference type="ARBA" id="ARBA00001964"/>
    </source>
</evidence>
<dbReference type="AlphaFoldDB" id="E1JXV5"/>
<dbReference type="SUPFAM" id="SSF52518">
    <property type="entry name" value="Thiamin diphosphate-binding fold (THDP-binding)"/>
    <property type="match status" value="1"/>
</dbReference>
<dbReference type="InterPro" id="IPR029061">
    <property type="entry name" value="THDP-binding"/>
</dbReference>
<comment type="cofactor">
    <cofactor evidence="1">
        <name>thiamine diphosphate</name>
        <dbReference type="ChEBI" id="CHEBI:58937"/>
    </cofactor>
</comment>
<proteinExistence type="inferred from homology"/>
<dbReference type="OrthoDB" id="8732661at2"/>
<dbReference type="InterPro" id="IPR005474">
    <property type="entry name" value="Transketolase_N"/>
</dbReference>
<dbReference type="PANTHER" id="PTHR47514">
    <property type="entry name" value="TRANSKETOLASE N-TERMINAL SECTION-RELATED"/>
    <property type="match status" value="1"/>
</dbReference>
<evidence type="ECO:0000313" key="5">
    <source>
        <dbReference type="EMBL" id="EFL50878.1"/>
    </source>
</evidence>
<reference evidence="5 6" key="1">
    <citation type="submission" date="2010-08" db="EMBL/GenBank/DDBJ databases">
        <title>The draft genome of Desulfovibrio fructosovorans JJ.</title>
        <authorList>
            <consortium name="US DOE Joint Genome Institute (JGI-PGF)"/>
            <person name="Lucas S."/>
            <person name="Copeland A."/>
            <person name="Lapidus A."/>
            <person name="Cheng J.-F."/>
            <person name="Bruce D."/>
            <person name="Goodwin L."/>
            <person name="Pitluck S."/>
            <person name="Land M.L."/>
            <person name="Hauser L."/>
            <person name="Chang Y.-J."/>
            <person name="Jeffries C."/>
            <person name="Wall J.D."/>
            <person name="Stahl D.A."/>
            <person name="Arkin A.P."/>
            <person name="Dehal P."/>
            <person name="Stolyar S.M."/>
            <person name="Hazen T.C."/>
            <person name="Woyke T.J."/>
        </authorList>
    </citation>
    <scope>NUCLEOTIDE SEQUENCE [LARGE SCALE GENOMIC DNA]</scope>
    <source>
        <strain evidence="5 6">JJ</strain>
    </source>
</reference>
<name>E1JXV5_SOLFR</name>
<comment type="caution">
    <text evidence="5">The sequence shown here is derived from an EMBL/GenBank/DDBJ whole genome shotgun (WGS) entry which is preliminary data.</text>
</comment>
<evidence type="ECO:0000259" key="4">
    <source>
        <dbReference type="Pfam" id="PF00456"/>
    </source>
</evidence>
<dbReference type="Proteomes" id="UP000006250">
    <property type="component" value="Unassembled WGS sequence"/>
</dbReference>
<comment type="similarity">
    <text evidence="2">Belongs to the transketolase family.</text>
</comment>
<dbReference type="PANTHER" id="PTHR47514:SF1">
    <property type="entry name" value="TRANSKETOLASE N-TERMINAL SECTION-RELATED"/>
    <property type="match status" value="1"/>
</dbReference>
<dbReference type="RefSeq" id="WP_005994255.1">
    <property type="nucleotide sequence ID" value="NZ_AECZ01000015.1"/>
</dbReference>